<gene>
    <name evidence="2" type="ORF">SBU_001080</name>
</gene>
<dbReference type="SMART" id="SM00748">
    <property type="entry name" value="HEPN"/>
    <property type="match status" value="1"/>
</dbReference>
<reference evidence="2" key="1">
    <citation type="submission" date="2016-05" db="EMBL/GenBank/DDBJ databases">
        <title>Microbial consortia oxidize butane by reversing methanogenesis.</title>
        <authorList>
            <person name="Laso-Perez R."/>
            <person name="Richter M."/>
            <person name="Wegener G."/>
            <person name="Musat F."/>
        </authorList>
    </citation>
    <scope>NUCLEOTIDE SEQUENCE [LARGE SCALE GENOMIC DNA]</scope>
    <source>
        <strain evidence="2">BOX1</strain>
    </source>
</reference>
<evidence type="ECO:0000313" key="2">
    <source>
        <dbReference type="EMBL" id="OFV65898.1"/>
    </source>
</evidence>
<sequence length="126" mass="14776">MGMRRYKDWFRQARRRLESAKWSLEGGFYEDTCFSSQQAAEPGVKALLEKRGISRRGHSIYFMLSTIKAPEEVLSLARKLDQYYIPTRYPDGFDVGAPMDYYNRTQAEEAIKYAERIIKFVEEEIG</sequence>
<feature type="domain" description="HEPN" evidence="1">
    <location>
        <begin position="10"/>
        <end position="117"/>
    </location>
</feature>
<name>A0A1F2P3Z9_9EURY</name>
<dbReference type="STRING" id="1839936.SBU_001080"/>
<protein>
    <submittedName>
        <fullName evidence="2">DNA-binding protein</fullName>
    </submittedName>
</protein>
<dbReference type="Proteomes" id="UP000185779">
    <property type="component" value="Unassembled WGS sequence"/>
</dbReference>
<dbReference type="GO" id="GO:0003677">
    <property type="term" value="F:DNA binding"/>
    <property type="evidence" value="ECO:0007669"/>
    <property type="project" value="UniProtKB-KW"/>
</dbReference>
<evidence type="ECO:0000313" key="3">
    <source>
        <dbReference type="Proteomes" id="UP000185779"/>
    </source>
</evidence>
<organism evidence="2 3">
    <name type="scientific">Candidatus Syntropharchaeum butanivorans</name>
    <dbReference type="NCBI Taxonomy" id="1839936"/>
    <lineage>
        <taxon>Archaea</taxon>
        <taxon>Methanobacteriati</taxon>
        <taxon>Methanobacteriota</taxon>
        <taxon>Stenosarchaea group</taxon>
        <taxon>Methanomicrobia</taxon>
        <taxon>Methanosarcinales</taxon>
        <taxon>ANME-2 cluster</taxon>
        <taxon>Candidatus Syntropharchaeum</taxon>
    </lineage>
</organism>
<dbReference type="AlphaFoldDB" id="A0A1F2P3Z9"/>
<dbReference type="SUPFAM" id="SSF81593">
    <property type="entry name" value="Nucleotidyltransferase substrate binding subunit/domain"/>
    <property type="match status" value="1"/>
</dbReference>
<dbReference type="PROSITE" id="PS50910">
    <property type="entry name" value="HEPN"/>
    <property type="match status" value="1"/>
</dbReference>
<comment type="caution">
    <text evidence="2">The sequence shown here is derived from an EMBL/GenBank/DDBJ whole genome shotgun (WGS) entry which is preliminary data.</text>
</comment>
<dbReference type="Gene3D" id="1.20.120.330">
    <property type="entry name" value="Nucleotidyltransferases domain 2"/>
    <property type="match status" value="1"/>
</dbReference>
<accession>A0A1F2P3Z9</accession>
<evidence type="ECO:0000259" key="1">
    <source>
        <dbReference type="PROSITE" id="PS50910"/>
    </source>
</evidence>
<dbReference type="InterPro" id="IPR007842">
    <property type="entry name" value="HEPN_dom"/>
</dbReference>
<proteinExistence type="predicted"/>
<dbReference type="Pfam" id="PF05168">
    <property type="entry name" value="HEPN"/>
    <property type="match status" value="1"/>
</dbReference>
<dbReference type="EMBL" id="LYOR01000005">
    <property type="protein sequence ID" value="OFV65898.1"/>
    <property type="molecule type" value="Genomic_DNA"/>
</dbReference>
<keyword evidence="3" id="KW-1185">Reference proteome</keyword>
<keyword evidence="2" id="KW-0238">DNA-binding</keyword>